<dbReference type="PANTHER" id="PTHR43280">
    <property type="entry name" value="ARAC-FAMILY TRANSCRIPTIONAL REGULATOR"/>
    <property type="match status" value="1"/>
</dbReference>
<name>A0A4V2WP31_9BACL</name>
<evidence type="ECO:0000313" key="5">
    <source>
        <dbReference type="EMBL" id="TCZ77782.1"/>
    </source>
</evidence>
<dbReference type="Pfam" id="PF02311">
    <property type="entry name" value="AraC_binding"/>
    <property type="match status" value="1"/>
</dbReference>
<dbReference type="RefSeq" id="WP_132417865.1">
    <property type="nucleotide sequence ID" value="NZ_SKFG01000008.1"/>
</dbReference>
<dbReference type="PANTHER" id="PTHR43280:SF2">
    <property type="entry name" value="HTH-TYPE TRANSCRIPTIONAL REGULATOR EXSA"/>
    <property type="match status" value="1"/>
</dbReference>
<keyword evidence="3" id="KW-0804">Transcription</keyword>
<accession>A0A4V2WP31</accession>
<sequence length="283" mass="33189">MSIDKSEANFDYFFAGYSMHHKPYYSNDHAGTSHYLLRLQIEGSCYAWLDDGYTLVEPGDLLLYKQGDPYELIIGYKSPSMTEPLVKHQTSDYHMIITGAWIEHWWELHKRPGIVNIGLDERVLSIWRQLVHEKRKLDNQVEEIVIHLAKALLYMIDRSIQERHTLSAKSRQVGMASRMKNFIEQHATEAFTITDVARYVDLSVSRAVHLFKETYDQTIIDYTIMVRLSIACERIEHSTLKLEQIAELSGFQSYSYFHRTFRSRLGLSPQQYRDQKNLNFQSL</sequence>
<dbReference type="Proteomes" id="UP000295418">
    <property type="component" value="Unassembled WGS sequence"/>
</dbReference>
<dbReference type="GO" id="GO:0043565">
    <property type="term" value="F:sequence-specific DNA binding"/>
    <property type="evidence" value="ECO:0007669"/>
    <property type="project" value="InterPro"/>
</dbReference>
<keyword evidence="6" id="KW-1185">Reference proteome</keyword>
<dbReference type="EMBL" id="SKFG01000008">
    <property type="protein sequence ID" value="TCZ77782.1"/>
    <property type="molecule type" value="Genomic_DNA"/>
</dbReference>
<comment type="caution">
    <text evidence="5">The sequence shown here is derived from an EMBL/GenBank/DDBJ whole genome shotgun (WGS) entry which is preliminary data.</text>
</comment>
<gene>
    <name evidence="5" type="ORF">E0485_09910</name>
</gene>
<dbReference type="InterPro" id="IPR003313">
    <property type="entry name" value="AraC-bd"/>
</dbReference>
<evidence type="ECO:0000259" key="4">
    <source>
        <dbReference type="PROSITE" id="PS01124"/>
    </source>
</evidence>
<evidence type="ECO:0000256" key="3">
    <source>
        <dbReference type="ARBA" id="ARBA00023163"/>
    </source>
</evidence>
<dbReference type="SUPFAM" id="SSF51215">
    <property type="entry name" value="Regulatory protein AraC"/>
    <property type="match status" value="1"/>
</dbReference>
<dbReference type="SMART" id="SM00342">
    <property type="entry name" value="HTH_ARAC"/>
    <property type="match status" value="1"/>
</dbReference>
<evidence type="ECO:0000256" key="1">
    <source>
        <dbReference type="ARBA" id="ARBA00023015"/>
    </source>
</evidence>
<organism evidence="5 6">
    <name type="scientific">Paenibacillus albiflavus</name>
    <dbReference type="NCBI Taxonomy" id="2545760"/>
    <lineage>
        <taxon>Bacteria</taxon>
        <taxon>Bacillati</taxon>
        <taxon>Bacillota</taxon>
        <taxon>Bacilli</taxon>
        <taxon>Bacillales</taxon>
        <taxon>Paenibacillaceae</taxon>
        <taxon>Paenibacillus</taxon>
    </lineage>
</organism>
<dbReference type="InterPro" id="IPR018060">
    <property type="entry name" value="HTH_AraC"/>
</dbReference>
<dbReference type="PROSITE" id="PS00041">
    <property type="entry name" value="HTH_ARAC_FAMILY_1"/>
    <property type="match status" value="1"/>
</dbReference>
<dbReference type="InterPro" id="IPR009057">
    <property type="entry name" value="Homeodomain-like_sf"/>
</dbReference>
<protein>
    <submittedName>
        <fullName evidence="5">AraC family transcriptional regulator</fullName>
    </submittedName>
</protein>
<proteinExistence type="predicted"/>
<keyword evidence="1" id="KW-0805">Transcription regulation</keyword>
<keyword evidence="2" id="KW-0238">DNA-binding</keyword>
<dbReference type="InterPro" id="IPR037923">
    <property type="entry name" value="HTH-like"/>
</dbReference>
<evidence type="ECO:0000313" key="6">
    <source>
        <dbReference type="Proteomes" id="UP000295418"/>
    </source>
</evidence>
<dbReference type="SUPFAM" id="SSF46689">
    <property type="entry name" value="Homeodomain-like"/>
    <property type="match status" value="2"/>
</dbReference>
<dbReference type="AlphaFoldDB" id="A0A4V2WP31"/>
<dbReference type="OrthoDB" id="345364at2"/>
<dbReference type="GO" id="GO:0003700">
    <property type="term" value="F:DNA-binding transcription factor activity"/>
    <property type="evidence" value="ECO:0007669"/>
    <property type="project" value="InterPro"/>
</dbReference>
<dbReference type="Pfam" id="PF12833">
    <property type="entry name" value="HTH_18"/>
    <property type="match status" value="1"/>
</dbReference>
<feature type="domain" description="HTH araC/xylS-type" evidence="4">
    <location>
        <begin position="177"/>
        <end position="275"/>
    </location>
</feature>
<dbReference type="InterPro" id="IPR018062">
    <property type="entry name" value="HTH_AraC-typ_CS"/>
</dbReference>
<evidence type="ECO:0000256" key="2">
    <source>
        <dbReference type="ARBA" id="ARBA00023125"/>
    </source>
</evidence>
<dbReference type="InterPro" id="IPR020449">
    <property type="entry name" value="Tscrpt_reg_AraC-type_HTH"/>
</dbReference>
<dbReference type="PROSITE" id="PS01124">
    <property type="entry name" value="HTH_ARAC_FAMILY_2"/>
    <property type="match status" value="1"/>
</dbReference>
<dbReference type="PRINTS" id="PR00032">
    <property type="entry name" value="HTHARAC"/>
</dbReference>
<reference evidence="5 6" key="1">
    <citation type="submission" date="2019-03" db="EMBL/GenBank/DDBJ databases">
        <authorList>
            <person name="Kim M.K.M."/>
        </authorList>
    </citation>
    <scope>NUCLEOTIDE SEQUENCE [LARGE SCALE GENOMIC DNA]</scope>
    <source>
        <strain evidence="5 6">18JY21-1</strain>
    </source>
</reference>
<dbReference type="Gene3D" id="1.10.10.60">
    <property type="entry name" value="Homeodomain-like"/>
    <property type="match status" value="1"/>
</dbReference>